<protein>
    <submittedName>
        <fullName evidence="3">Uncharacterized protein</fullName>
    </submittedName>
</protein>
<keyword evidence="2" id="KW-1133">Transmembrane helix</keyword>
<keyword evidence="2" id="KW-0812">Transmembrane</keyword>
<proteinExistence type="predicted"/>
<keyword evidence="4" id="KW-1185">Reference proteome</keyword>
<accession>A0AAP0S2P1</accession>
<feature type="compositionally biased region" description="Polar residues" evidence="1">
    <location>
        <begin position="142"/>
        <end position="152"/>
    </location>
</feature>
<evidence type="ECO:0000313" key="4">
    <source>
        <dbReference type="Proteomes" id="UP001415857"/>
    </source>
</evidence>
<comment type="caution">
    <text evidence="3">The sequence shown here is derived from an EMBL/GenBank/DDBJ whole genome shotgun (WGS) entry which is preliminary data.</text>
</comment>
<name>A0AAP0S2P1_LIQFO</name>
<evidence type="ECO:0000256" key="2">
    <source>
        <dbReference type="SAM" id="Phobius"/>
    </source>
</evidence>
<feature type="compositionally biased region" description="Basic and acidic residues" evidence="1">
    <location>
        <begin position="104"/>
        <end position="120"/>
    </location>
</feature>
<reference evidence="3 4" key="1">
    <citation type="journal article" date="2024" name="Plant J.">
        <title>Genome sequences and population genomics reveal climatic adaptation and genomic divergence between two closely related sweetgum species.</title>
        <authorList>
            <person name="Xu W.Q."/>
            <person name="Ren C.Q."/>
            <person name="Zhang X.Y."/>
            <person name="Comes H.P."/>
            <person name="Liu X.H."/>
            <person name="Li Y.G."/>
            <person name="Kettle C.J."/>
            <person name="Jalonen R."/>
            <person name="Gaisberger H."/>
            <person name="Ma Y.Z."/>
            <person name="Qiu Y.X."/>
        </authorList>
    </citation>
    <scope>NUCLEOTIDE SEQUENCE [LARGE SCALE GENOMIC DNA]</scope>
    <source>
        <strain evidence="3">Hangzhou</strain>
    </source>
</reference>
<evidence type="ECO:0000256" key="1">
    <source>
        <dbReference type="SAM" id="MobiDB-lite"/>
    </source>
</evidence>
<feature type="region of interest" description="Disordered" evidence="1">
    <location>
        <begin position="104"/>
        <end position="206"/>
    </location>
</feature>
<dbReference type="PANTHER" id="PTHR35708">
    <property type="entry name" value="GB|AAD25831.1"/>
    <property type="match status" value="1"/>
</dbReference>
<dbReference type="AlphaFoldDB" id="A0AAP0S2P1"/>
<sequence length="294" mass="33010">MNFRNTVEGQMASSLCLFRNPLPLIAVLVPLLIFYGFWGFGFLSILLTSSVLILSTVYFTFSKQKPLLVEKSEEEISLRSDQDSLPHMEEVVSKLQPEIETITRKKEAREDGKSQIHDYPVKSPDSLSESSPHIEEVVSKLQPESKTITQKKGAQEGGIGQIHDYLVRSPDSLSESESIDHSSTSEDSEVDWPFQDNLGRSSVCSDGSISDEESLIEITLPSGHYVGSKDDEEEPKSKLNLQQKLPDFSTESMFRQHSLMELLADINDMNEEENLIEIDISMGSIKCSRFEIEA</sequence>
<feature type="transmembrane region" description="Helical" evidence="2">
    <location>
        <begin position="21"/>
        <end position="38"/>
    </location>
</feature>
<dbReference type="Proteomes" id="UP001415857">
    <property type="component" value="Unassembled WGS sequence"/>
</dbReference>
<dbReference type="PANTHER" id="PTHR35708:SF3">
    <property type="entry name" value="GB|AAD25831.1"/>
    <property type="match status" value="1"/>
</dbReference>
<keyword evidence="2" id="KW-0472">Membrane</keyword>
<feature type="transmembrane region" description="Helical" evidence="2">
    <location>
        <begin position="44"/>
        <end position="61"/>
    </location>
</feature>
<gene>
    <name evidence="3" type="ORF">L1049_024879</name>
</gene>
<dbReference type="EMBL" id="JBBPBK010000005">
    <property type="protein sequence ID" value="KAK9285680.1"/>
    <property type="molecule type" value="Genomic_DNA"/>
</dbReference>
<organism evidence="3 4">
    <name type="scientific">Liquidambar formosana</name>
    <name type="common">Formosan gum</name>
    <dbReference type="NCBI Taxonomy" id="63359"/>
    <lineage>
        <taxon>Eukaryota</taxon>
        <taxon>Viridiplantae</taxon>
        <taxon>Streptophyta</taxon>
        <taxon>Embryophyta</taxon>
        <taxon>Tracheophyta</taxon>
        <taxon>Spermatophyta</taxon>
        <taxon>Magnoliopsida</taxon>
        <taxon>eudicotyledons</taxon>
        <taxon>Gunneridae</taxon>
        <taxon>Pentapetalae</taxon>
        <taxon>Saxifragales</taxon>
        <taxon>Altingiaceae</taxon>
        <taxon>Liquidambar</taxon>
    </lineage>
</organism>
<evidence type="ECO:0000313" key="3">
    <source>
        <dbReference type="EMBL" id="KAK9285680.1"/>
    </source>
</evidence>